<evidence type="ECO:0000259" key="2">
    <source>
        <dbReference type="Pfam" id="PF14620"/>
    </source>
</evidence>
<sequence length="450" mass="49988">MDAAETKTSNKALIVVTIILSIAVVALGILYGISMSSLNSYQATLENVYQKNFYELVDEVNNAETKLNKVLASNSASYKSKLLKEISKNASEAQTRLNMLPYSINGLSDTISFVNQVSGYTETLAKTLENGQNLSKNDEETLEKVYESIVNIKKSLNSMSKQMWEGYNITDSSLKLDGDYNNLTSDMSAMNGEDIEYPTMIYDGPFSDSQVNKEVKGLNFGEVSMETAKSNLGKVLTGVNMDNFDFQGESKGHFTTYDFSYEDENGAYTFAQVTKKGGKLLTLSSQNIYKTKKLELENAEKIALDFAKKADISNMKVVWSDVIGDDAFINLAPVIDGVIIYPDLVKVKVDLTKGNVLGFEASSYYMNHVDRKIMPTRITQSVAKAKLYSGLKVKDARLALIPLEYDKEVLCYEFICTMNGNTYYVYINAVNGAEENILKVIQTDNGNLLL</sequence>
<dbReference type="Pfam" id="PF20769">
    <property type="entry name" value="YPEB_N"/>
    <property type="match status" value="1"/>
</dbReference>
<accession>A0A9D1SYS7</accession>
<name>A0A9D1SYS7_9FIRM</name>
<dbReference type="Pfam" id="PF14620">
    <property type="entry name" value="YPEB_PepSY1-2"/>
    <property type="match status" value="1"/>
</dbReference>
<dbReference type="EMBL" id="DVOJ01000012">
    <property type="protein sequence ID" value="HIV01554.1"/>
    <property type="molecule type" value="Genomic_DNA"/>
</dbReference>
<evidence type="ECO:0000313" key="5">
    <source>
        <dbReference type="Proteomes" id="UP000886861"/>
    </source>
</evidence>
<keyword evidence="1" id="KW-0472">Membrane</keyword>
<evidence type="ECO:0000313" key="4">
    <source>
        <dbReference type="EMBL" id="HIV01554.1"/>
    </source>
</evidence>
<dbReference type="InterPro" id="IPR014239">
    <property type="entry name" value="YpeB_PepSY1-2"/>
</dbReference>
<organism evidence="4 5">
    <name type="scientific">Candidatus Caccopulliclostridium gallistercoris</name>
    <dbReference type="NCBI Taxonomy" id="2840719"/>
    <lineage>
        <taxon>Bacteria</taxon>
        <taxon>Bacillati</taxon>
        <taxon>Bacillota</taxon>
        <taxon>Clostridia</taxon>
        <taxon>Candidatus Caccopulliclostridium</taxon>
    </lineage>
</organism>
<gene>
    <name evidence="4" type="primary">ypeB</name>
    <name evidence="4" type="ORF">IAA62_03265</name>
</gene>
<dbReference type="NCBIfam" id="TIGR02889">
    <property type="entry name" value="spore_YpeB"/>
    <property type="match status" value="1"/>
</dbReference>
<keyword evidence="1" id="KW-1133">Transmembrane helix</keyword>
<keyword evidence="1" id="KW-0812">Transmembrane</keyword>
<proteinExistence type="predicted"/>
<dbReference type="Proteomes" id="UP000886861">
    <property type="component" value="Unassembled WGS sequence"/>
</dbReference>
<reference evidence="4" key="2">
    <citation type="journal article" date="2021" name="PeerJ">
        <title>Extensive microbial diversity within the chicken gut microbiome revealed by metagenomics and culture.</title>
        <authorList>
            <person name="Gilroy R."/>
            <person name="Ravi A."/>
            <person name="Getino M."/>
            <person name="Pursley I."/>
            <person name="Horton D.L."/>
            <person name="Alikhan N.F."/>
            <person name="Baker D."/>
            <person name="Gharbi K."/>
            <person name="Hall N."/>
            <person name="Watson M."/>
            <person name="Adriaenssens E.M."/>
            <person name="Foster-Nyarko E."/>
            <person name="Jarju S."/>
            <person name="Secka A."/>
            <person name="Antonio M."/>
            <person name="Oren A."/>
            <person name="Chaudhuri R.R."/>
            <person name="La Ragione R."/>
            <person name="Hildebrand F."/>
            <person name="Pallen M.J."/>
        </authorList>
    </citation>
    <scope>NUCLEOTIDE SEQUENCE</scope>
    <source>
        <strain evidence="4">CHK186-9395</strain>
    </source>
</reference>
<dbReference type="GO" id="GO:0009847">
    <property type="term" value="P:spore germination"/>
    <property type="evidence" value="ECO:0007669"/>
    <property type="project" value="InterPro"/>
</dbReference>
<reference evidence="4" key="1">
    <citation type="submission" date="2020-10" db="EMBL/GenBank/DDBJ databases">
        <authorList>
            <person name="Gilroy R."/>
        </authorList>
    </citation>
    <scope>NUCLEOTIDE SEQUENCE</scope>
    <source>
        <strain evidence="4">CHK186-9395</strain>
    </source>
</reference>
<comment type="caution">
    <text evidence="4">The sequence shown here is derived from an EMBL/GenBank/DDBJ whole genome shotgun (WGS) entry which is preliminary data.</text>
</comment>
<dbReference type="AlphaFoldDB" id="A0A9D1SYS7"/>
<evidence type="ECO:0000256" key="1">
    <source>
        <dbReference type="SAM" id="Phobius"/>
    </source>
</evidence>
<feature type="domain" description="Sporulation protein YpeB PepSY1 and PepSY2" evidence="2">
    <location>
        <begin position="187"/>
        <end position="373"/>
    </location>
</feature>
<dbReference type="InterPro" id="IPR048402">
    <property type="entry name" value="YpeB_N"/>
</dbReference>
<feature type="transmembrane region" description="Helical" evidence="1">
    <location>
        <begin position="12"/>
        <end position="33"/>
    </location>
</feature>
<evidence type="ECO:0000259" key="3">
    <source>
        <dbReference type="Pfam" id="PF20769"/>
    </source>
</evidence>
<protein>
    <submittedName>
        <fullName evidence="4">Germination protein YpeB</fullName>
    </submittedName>
</protein>
<feature type="domain" description="Sporulation protein YpeB N-terminal" evidence="3">
    <location>
        <begin position="39"/>
        <end position="166"/>
    </location>
</feature>